<dbReference type="InterPro" id="IPR036188">
    <property type="entry name" value="FAD/NAD-bd_sf"/>
</dbReference>
<evidence type="ECO:0000256" key="1">
    <source>
        <dbReference type="ARBA" id="ARBA00023002"/>
    </source>
</evidence>
<gene>
    <name evidence="3" type="ORF">EB235_16515</name>
</gene>
<dbReference type="Proteomes" id="UP000503017">
    <property type="component" value="Chromosome"/>
</dbReference>
<name>A0A6M7WQ20_RHILI</name>
<dbReference type="GO" id="GO:0005737">
    <property type="term" value="C:cytoplasm"/>
    <property type="evidence" value="ECO:0007669"/>
    <property type="project" value="TreeGrafter"/>
</dbReference>
<accession>A0A6M7WQ20</accession>
<dbReference type="AlphaFoldDB" id="A0A6M7WQ20"/>
<reference evidence="3 4" key="1">
    <citation type="submission" date="2018-10" db="EMBL/GenBank/DDBJ databases">
        <authorList>
            <person name="Perry B.J."/>
            <person name="Sullivan J.T."/>
            <person name="Murphy R.J.T."/>
            <person name="Ramsay J.P."/>
            <person name="Ronson C.W."/>
        </authorList>
    </citation>
    <scope>NUCLEOTIDE SEQUENCE [LARGE SCALE GENOMIC DNA]</scope>
    <source>
        <strain evidence="3 4">R88b</strain>
    </source>
</reference>
<feature type="domain" description="FAD dependent oxidoreductase" evidence="2">
    <location>
        <begin position="8"/>
        <end position="345"/>
    </location>
</feature>
<dbReference type="PANTHER" id="PTHR13847:SF287">
    <property type="entry name" value="FAD-DEPENDENT OXIDOREDUCTASE DOMAIN-CONTAINING PROTEIN 1"/>
    <property type="match status" value="1"/>
</dbReference>
<evidence type="ECO:0000259" key="2">
    <source>
        <dbReference type="Pfam" id="PF01266"/>
    </source>
</evidence>
<protein>
    <submittedName>
        <fullName evidence="3">FAD-binding oxidoreductase</fullName>
    </submittedName>
</protein>
<dbReference type="Pfam" id="PF01266">
    <property type="entry name" value="DAO"/>
    <property type="match status" value="1"/>
</dbReference>
<dbReference type="PANTHER" id="PTHR13847">
    <property type="entry name" value="SARCOSINE DEHYDROGENASE-RELATED"/>
    <property type="match status" value="1"/>
</dbReference>
<evidence type="ECO:0000313" key="4">
    <source>
        <dbReference type="Proteomes" id="UP000503017"/>
    </source>
</evidence>
<proteinExistence type="predicted"/>
<dbReference type="EMBL" id="CP033367">
    <property type="protein sequence ID" value="QKD02913.1"/>
    <property type="molecule type" value="Genomic_DNA"/>
</dbReference>
<dbReference type="SUPFAM" id="SSF51905">
    <property type="entry name" value="FAD/NAD(P)-binding domain"/>
    <property type="match status" value="1"/>
</dbReference>
<sequence>MQSNPSPKIIVIGGGIAGLSLAAALRDWADVTVIEREPHLGYHASGRSAALFTETYGNRLVRALTLASRQQIVEGGFVAHRRGALHVGWRGDDAAKDRLAGELQALVPSVRRLSAAELHALVPVIAAEATCGGVYEPDAVDIDTGKMLAASASALKASGGMIRASEEVRAIARTENGFRVTTSAGAHQADIVVNAAGAWVDVVAGMAGLSGLGFQPKRRTAFLFDPPAGTDIAGWPLVVDLHEQFYFKPDAGRLIGSLADETDSEPCDAYPEDIDVAIAVDRIEQATSMRIGRPSTPWAGLRTFAPDRTPVAGFDPRLPGFFWLGGQGGYGFQVSLTLARLSAALMRGEPQPGDVTALGVTAAALAPDRFLALAATP</sequence>
<evidence type="ECO:0000313" key="3">
    <source>
        <dbReference type="EMBL" id="QKD02913.1"/>
    </source>
</evidence>
<organism evidence="3 4">
    <name type="scientific">Mesorhizobium loti R88b</name>
    <dbReference type="NCBI Taxonomy" id="935548"/>
    <lineage>
        <taxon>Bacteria</taxon>
        <taxon>Pseudomonadati</taxon>
        <taxon>Pseudomonadota</taxon>
        <taxon>Alphaproteobacteria</taxon>
        <taxon>Hyphomicrobiales</taxon>
        <taxon>Phyllobacteriaceae</taxon>
        <taxon>Mesorhizobium</taxon>
    </lineage>
</organism>
<keyword evidence="1" id="KW-0560">Oxidoreductase</keyword>
<dbReference type="Gene3D" id="3.30.9.10">
    <property type="entry name" value="D-Amino Acid Oxidase, subunit A, domain 2"/>
    <property type="match status" value="1"/>
</dbReference>
<dbReference type="RefSeq" id="WP_027029975.1">
    <property type="nucleotide sequence ID" value="NZ_CP033367.1"/>
</dbReference>
<dbReference type="GO" id="GO:0016491">
    <property type="term" value="F:oxidoreductase activity"/>
    <property type="evidence" value="ECO:0007669"/>
    <property type="project" value="UniProtKB-KW"/>
</dbReference>
<dbReference type="Gene3D" id="3.50.50.60">
    <property type="entry name" value="FAD/NAD(P)-binding domain"/>
    <property type="match status" value="1"/>
</dbReference>
<dbReference type="InterPro" id="IPR006076">
    <property type="entry name" value="FAD-dep_OxRdtase"/>
</dbReference>